<evidence type="ECO:0000256" key="6">
    <source>
        <dbReference type="SAM" id="Coils"/>
    </source>
</evidence>
<dbReference type="SUPFAM" id="SSF140478">
    <property type="entry name" value="LemA-like"/>
    <property type="match status" value="1"/>
</dbReference>
<comment type="caution">
    <text evidence="7">The sequence shown here is derived from an EMBL/GenBank/DDBJ whole genome shotgun (WGS) entry which is preliminary data.</text>
</comment>
<dbReference type="OrthoDB" id="9804152at2"/>
<feature type="coiled-coil region" evidence="6">
    <location>
        <begin position="110"/>
        <end position="137"/>
    </location>
</feature>
<keyword evidence="6" id="KW-0175">Coiled coil</keyword>
<proteinExistence type="inferred from homology"/>
<comment type="subcellular location">
    <subcellularLocation>
        <location evidence="1">Membrane</location>
        <topology evidence="1">Single-pass membrane protein</topology>
    </subcellularLocation>
</comment>
<dbReference type="InterPro" id="IPR007156">
    <property type="entry name" value="MamQ_LemA"/>
</dbReference>
<comment type="similarity">
    <text evidence="2">Belongs to the LemA family.</text>
</comment>
<evidence type="ECO:0000313" key="7">
    <source>
        <dbReference type="EMBL" id="RIH84297.1"/>
    </source>
</evidence>
<dbReference type="InterPro" id="IPR023353">
    <property type="entry name" value="LemA-like_dom_sf"/>
</dbReference>
<reference evidence="7 8" key="1">
    <citation type="submission" date="2018-08" db="EMBL/GenBank/DDBJ databases">
        <title>Meiothermus terrae DSM 26712 genome sequencing project.</title>
        <authorList>
            <person name="Da Costa M.S."/>
            <person name="Albuquerque L."/>
            <person name="Raposo P."/>
            <person name="Froufe H.J.C."/>
            <person name="Barroso C.S."/>
            <person name="Egas C."/>
        </authorList>
    </citation>
    <scope>NUCLEOTIDE SEQUENCE [LARGE SCALE GENOMIC DNA]</scope>
    <source>
        <strain evidence="7 8">DSM 26712</strain>
    </source>
</reference>
<evidence type="ECO:0000256" key="4">
    <source>
        <dbReference type="ARBA" id="ARBA00022989"/>
    </source>
</evidence>
<sequence>MTGLLIVLGLAVVLVLAYVVLYNGLVARKNQVDNAFGSVEAMLKKRYDLIPNLVAAVKQYMAHEARLLERVVALRSQAMGAPSPEARFKAEGELSAALRGLMVQVENYPDLKANQNVLQLQAALNEAEEQISAARRFYNSAVTDYNNAIEMFPSSLIAQSMRLERKPVFTIPEGERAAPNVGQLFGN</sequence>
<evidence type="ECO:0000256" key="1">
    <source>
        <dbReference type="ARBA" id="ARBA00004167"/>
    </source>
</evidence>
<dbReference type="EMBL" id="QXDL01000076">
    <property type="protein sequence ID" value="RIH84297.1"/>
    <property type="molecule type" value="Genomic_DNA"/>
</dbReference>
<gene>
    <name evidence="7" type="ORF">Mterra_02020</name>
</gene>
<dbReference type="Gene3D" id="1.20.1440.20">
    <property type="entry name" value="LemA-like domain"/>
    <property type="match status" value="1"/>
</dbReference>
<keyword evidence="3" id="KW-0812">Transmembrane</keyword>
<dbReference type="PANTHER" id="PTHR34478:SF1">
    <property type="entry name" value="PROTEIN LEMA"/>
    <property type="match status" value="1"/>
</dbReference>
<dbReference type="Proteomes" id="UP000265715">
    <property type="component" value="Unassembled WGS sequence"/>
</dbReference>
<evidence type="ECO:0000256" key="3">
    <source>
        <dbReference type="ARBA" id="ARBA00022692"/>
    </source>
</evidence>
<name>A0A399EI02_9DEIN</name>
<evidence type="ECO:0000313" key="8">
    <source>
        <dbReference type="Proteomes" id="UP000265715"/>
    </source>
</evidence>
<dbReference type="RefSeq" id="WP_119315111.1">
    <property type="nucleotide sequence ID" value="NZ_QXDL01000076.1"/>
</dbReference>
<protein>
    <submittedName>
        <fullName evidence="7">LemA family protein</fullName>
    </submittedName>
</protein>
<dbReference type="PANTHER" id="PTHR34478">
    <property type="entry name" value="PROTEIN LEMA"/>
    <property type="match status" value="1"/>
</dbReference>
<keyword evidence="5" id="KW-0472">Membrane</keyword>
<evidence type="ECO:0000256" key="2">
    <source>
        <dbReference type="ARBA" id="ARBA00008854"/>
    </source>
</evidence>
<dbReference type="AlphaFoldDB" id="A0A399EI02"/>
<evidence type="ECO:0000256" key="5">
    <source>
        <dbReference type="ARBA" id="ARBA00023136"/>
    </source>
</evidence>
<dbReference type="GO" id="GO:0016020">
    <property type="term" value="C:membrane"/>
    <property type="evidence" value="ECO:0007669"/>
    <property type="project" value="UniProtKB-SubCell"/>
</dbReference>
<keyword evidence="4" id="KW-1133">Transmembrane helix</keyword>
<keyword evidence="8" id="KW-1185">Reference proteome</keyword>
<organism evidence="7 8">
    <name type="scientific">Calidithermus terrae</name>
    <dbReference type="NCBI Taxonomy" id="1408545"/>
    <lineage>
        <taxon>Bacteria</taxon>
        <taxon>Thermotogati</taxon>
        <taxon>Deinococcota</taxon>
        <taxon>Deinococci</taxon>
        <taxon>Thermales</taxon>
        <taxon>Thermaceae</taxon>
        <taxon>Calidithermus</taxon>
    </lineage>
</organism>
<dbReference type="Pfam" id="PF04011">
    <property type="entry name" value="LemA"/>
    <property type="match status" value="1"/>
</dbReference>
<accession>A0A399EI02</accession>